<proteinExistence type="predicted"/>
<evidence type="ECO:0000313" key="3">
    <source>
        <dbReference type="Proteomes" id="UP001152523"/>
    </source>
</evidence>
<sequence length="104" mass="12154">MAGFFTVLNFVLFLLSLGRLLVKIWRSPKPKSLIEVQLSALSENFIDDLRELVEKYSGREDFSNYGRELVKLQTEYYRKVTEVLPLDNKSISNAIMSTVHMWHE</sequence>
<keyword evidence="1" id="KW-0812">Transmembrane</keyword>
<name>A0AAV0DW89_9ASTE</name>
<accession>A0AAV0DW89</accession>
<organism evidence="2 3">
    <name type="scientific">Cuscuta epithymum</name>
    <dbReference type="NCBI Taxonomy" id="186058"/>
    <lineage>
        <taxon>Eukaryota</taxon>
        <taxon>Viridiplantae</taxon>
        <taxon>Streptophyta</taxon>
        <taxon>Embryophyta</taxon>
        <taxon>Tracheophyta</taxon>
        <taxon>Spermatophyta</taxon>
        <taxon>Magnoliopsida</taxon>
        <taxon>eudicotyledons</taxon>
        <taxon>Gunneridae</taxon>
        <taxon>Pentapetalae</taxon>
        <taxon>asterids</taxon>
        <taxon>lamiids</taxon>
        <taxon>Solanales</taxon>
        <taxon>Convolvulaceae</taxon>
        <taxon>Cuscuteae</taxon>
        <taxon>Cuscuta</taxon>
        <taxon>Cuscuta subgen. Cuscuta</taxon>
    </lineage>
</organism>
<keyword evidence="1" id="KW-1133">Transmembrane helix</keyword>
<dbReference type="EMBL" id="CAMAPF010000173">
    <property type="protein sequence ID" value="CAH9110677.1"/>
    <property type="molecule type" value="Genomic_DNA"/>
</dbReference>
<protein>
    <submittedName>
        <fullName evidence="2">Uncharacterized protein</fullName>
    </submittedName>
</protein>
<dbReference type="AlphaFoldDB" id="A0AAV0DW89"/>
<comment type="caution">
    <text evidence="2">The sequence shown here is derived from an EMBL/GenBank/DDBJ whole genome shotgun (WGS) entry which is preliminary data.</text>
</comment>
<feature type="transmembrane region" description="Helical" evidence="1">
    <location>
        <begin position="6"/>
        <end position="22"/>
    </location>
</feature>
<gene>
    <name evidence="2" type="ORF">CEPIT_LOCUS19224</name>
</gene>
<reference evidence="2" key="1">
    <citation type="submission" date="2022-07" db="EMBL/GenBank/DDBJ databases">
        <authorList>
            <person name="Macas J."/>
            <person name="Novak P."/>
            <person name="Neumann P."/>
        </authorList>
    </citation>
    <scope>NUCLEOTIDE SEQUENCE</scope>
</reference>
<dbReference type="Proteomes" id="UP001152523">
    <property type="component" value="Unassembled WGS sequence"/>
</dbReference>
<evidence type="ECO:0000313" key="2">
    <source>
        <dbReference type="EMBL" id="CAH9110677.1"/>
    </source>
</evidence>
<evidence type="ECO:0000256" key="1">
    <source>
        <dbReference type="SAM" id="Phobius"/>
    </source>
</evidence>
<keyword evidence="3" id="KW-1185">Reference proteome</keyword>
<keyword evidence="1" id="KW-0472">Membrane</keyword>